<dbReference type="PROSITE" id="PS50088">
    <property type="entry name" value="ANK_REPEAT"/>
    <property type="match status" value="3"/>
</dbReference>
<dbReference type="GO" id="GO:0030160">
    <property type="term" value="F:synaptic receptor adaptor activity"/>
    <property type="evidence" value="ECO:0007669"/>
    <property type="project" value="TreeGrafter"/>
</dbReference>
<reference evidence="10" key="2">
    <citation type="submission" date="2015-02" db="UniProtKB">
        <authorList>
            <consortium name="EnsemblMetazoa"/>
        </authorList>
    </citation>
    <scope>IDENTIFICATION</scope>
</reference>
<name>T1J5G2_STRMM</name>
<dbReference type="InterPro" id="IPR036028">
    <property type="entry name" value="SH3-like_dom_sf"/>
</dbReference>
<dbReference type="SMART" id="SM00228">
    <property type="entry name" value="PDZ"/>
    <property type="match status" value="1"/>
</dbReference>
<dbReference type="EnsemblMetazoa" id="SMAR008862-RA">
    <property type="protein sequence ID" value="SMAR008862-PA"/>
    <property type="gene ID" value="SMAR008862"/>
</dbReference>
<feature type="region of interest" description="Disordered" evidence="6">
    <location>
        <begin position="819"/>
        <end position="858"/>
    </location>
</feature>
<dbReference type="GO" id="GO:0045211">
    <property type="term" value="C:postsynaptic membrane"/>
    <property type="evidence" value="ECO:0007669"/>
    <property type="project" value="TreeGrafter"/>
</dbReference>
<keyword evidence="2" id="KW-0770">Synapse</keyword>
<reference evidence="11" key="1">
    <citation type="submission" date="2011-05" db="EMBL/GenBank/DDBJ databases">
        <authorList>
            <person name="Richards S.R."/>
            <person name="Qu J."/>
            <person name="Jiang H."/>
            <person name="Jhangiani S.N."/>
            <person name="Agravi P."/>
            <person name="Goodspeed R."/>
            <person name="Gross S."/>
            <person name="Mandapat C."/>
            <person name="Jackson L."/>
            <person name="Mathew T."/>
            <person name="Pu L."/>
            <person name="Thornton R."/>
            <person name="Saada N."/>
            <person name="Wilczek-Boney K.B."/>
            <person name="Lee S."/>
            <person name="Kovar C."/>
            <person name="Wu Y."/>
            <person name="Scherer S.E."/>
            <person name="Worley K.C."/>
            <person name="Muzny D.M."/>
            <person name="Gibbs R."/>
        </authorList>
    </citation>
    <scope>NUCLEOTIDE SEQUENCE</scope>
    <source>
        <strain evidence="11">Brora</strain>
    </source>
</reference>
<feature type="repeat" description="ANK" evidence="4">
    <location>
        <begin position="293"/>
        <end position="325"/>
    </location>
</feature>
<feature type="region of interest" description="Disordered" evidence="6">
    <location>
        <begin position="451"/>
        <end position="472"/>
    </location>
</feature>
<evidence type="ECO:0008006" key="12">
    <source>
        <dbReference type="Google" id="ProtNLM"/>
    </source>
</evidence>
<dbReference type="Gene3D" id="1.25.40.20">
    <property type="entry name" value="Ankyrin repeat-containing domain"/>
    <property type="match status" value="1"/>
</dbReference>
<dbReference type="eggNOG" id="KOG0504">
    <property type="taxonomic scope" value="Eukaryota"/>
</dbReference>
<evidence type="ECO:0000256" key="3">
    <source>
        <dbReference type="ARBA" id="ARBA00034105"/>
    </source>
</evidence>
<accession>T1J5G2</accession>
<dbReference type="GO" id="GO:0043197">
    <property type="term" value="C:dendritic spine"/>
    <property type="evidence" value="ECO:0007669"/>
    <property type="project" value="TreeGrafter"/>
</dbReference>
<dbReference type="PANTHER" id="PTHR24135:SF28">
    <property type="entry name" value="LD13733P"/>
    <property type="match status" value="1"/>
</dbReference>
<dbReference type="OMA" id="HYEVPHA"/>
<feature type="compositionally biased region" description="Low complexity" evidence="6">
    <location>
        <begin position="1010"/>
        <end position="1027"/>
    </location>
</feature>
<feature type="region of interest" description="Disordered" evidence="6">
    <location>
        <begin position="691"/>
        <end position="710"/>
    </location>
</feature>
<dbReference type="InterPro" id="IPR013761">
    <property type="entry name" value="SAM/pointed_sf"/>
</dbReference>
<dbReference type="InterPro" id="IPR051569">
    <property type="entry name" value="SHANK"/>
</dbReference>
<evidence type="ECO:0000313" key="11">
    <source>
        <dbReference type="Proteomes" id="UP000014500"/>
    </source>
</evidence>
<dbReference type="Pfam" id="PF16511">
    <property type="entry name" value="FERM_f0"/>
    <property type="match status" value="1"/>
</dbReference>
<dbReference type="InterPro" id="IPR036770">
    <property type="entry name" value="Ankyrin_rpt-contain_sf"/>
</dbReference>
<dbReference type="PANTHER" id="PTHR24135">
    <property type="entry name" value="SH3 AND MULTIPLE ANKYRIN REPEAT DOMAINS PROTEIN"/>
    <property type="match status" value="1"/>
</dbReference>
<dbReference type="InterPro" id="IPR032425">
    <property type="entry name" value="FERM_f0"/>
</dbReference>
<feature type="region of interest" description="Disordered" evidence="6">
    <location>
        <begin position="1810"/>
        <end position="1831"/>
    </location>
</feature>
<dbReference type="SMART" id="SM00326">
    <property type="entry name" value="SH3"/>
    <property type="match status" value="1"/>
</dbReference>
<evidence type="ECO:0000256" key="2">
    <source>
        <dbReference type="ARBA" id="ARBA00023018"/>
    </source>
</evidence>
<dbReference type="SMART" id="SM00454">
    <property type="entry name" value="SAM"/>
    <property type="match status" value="1"/>
</dbReference>
<protein>
    <recommendedName>
        <fullName evidence="12">SH3 and multiple ankyrin repeat domains protein 3</fullName>
    </recommendedName>
</protein>
<dbReference type="GO" id="GO:0014069">
    <property type="term" value="C:postsynaptic density"/>
    <property type="evidence" value="ECO:0007669"/>
    <property type="project" value="UniProtKB-SubCell"/>
</dbReference>
<feature type="domain" description="PDZ" evidence="9">
    <location>
        <begin position="572"/>
        <end position="665"/>
    </location>
</feature>
<dbReference type="EMBL" id="JH431861">
    <property type="status" value="NOT_ANNOTATED_CDS"/>
    <property type="molecule type" value="Genomic_DNA"/>
</dbReference>
<feature type="repeat" description="ANK" evidence="4">
    <location>
        <begin position="226"/>
        <end position="258"/>
    </location>
</feature>
<evidence type="ECO:0000259" key="9">
    <source>
        <dbReference type="PROSITE" id="PS50106"/>
    </source>
</evidence>
<dbReference type="eggNOG" id="KOG3528">
    <property type="taxonomic scope" value="Eukaryota"/>
</dbReference>
<dbReference type="PROSITE" id="PS50297">
    <property type="entry name" value="ANK_REP_REGION"/>
    <property type="match status" value="2"/>
</dbReference>
<feature type="region of interest" description="Disordered" evidence="6">
    <location>
        <begin position="998"/>
        <end position="1397"/>
    </location>
</feature>
<feature type="compositionally biased region" description="Polar residues" evidence="6">
    <location>
        <begin position="1519"/>
        <end position="1528"/>
    </location>
</feature>
<evidence type="ECO:0000313" key="10">
    <source>
        <dbReference type="EnsemblMetazoa" id="SMAR008862-PA"/>
    </source>
</evidence>
<dbReference type="Gene3D" id="3.10.20.90">
    <property type="entry name" value="Phosphatidylinositol 3-kinase Catalytic Subunit, Chain A, domain 1"/>
    <property type="match status" value="1"/>
</dbReference>
<feature type="compositionally biased region" description="Polar residues" evidence="6">
    <location>
        <begin position="453"/>
        <end position="472"/>
    </location>
</feature>
<evidence type="ECO:0000259" key="7">
    <source>
        <dbReference type="PROSITE" id="PS50002"/>
    </source>
</evidence>
<dbReference type="FunFam" id="2.30.42.10:FF:000018">
    <property type="entry name" value="SH3 and multiple ankyrin repeat domains protein 2"/>
    <property type="match status" value="1"/>
</dbReference>
<evidence type="ECO:0000256" key="1">
    <source>
        <dbReference type="ARBA" id="ARBA00022443"/>
    </source>
</evidence>
<dbReference type="Gene3D" id="2.30.30.40">
    <property type="entry name" value="SH3 Domains"/>
    <property type="match status" value="1"/>
</dbReference>
<dbReference type="PROSITE" id="PS50105">
    <property type="entry name" value="SAM_DOMAIN"/>
    <property type="match status" value="1"/>
</dbReference>
<dbReference type="GO" id="GO:0035255">
    <property type="term" value="F:ionotropic glutamate receptor binding"/>
    <property type="evidence" value="ECO:0007669"/>
    <property type="project" value="TreeGrafter"/>
</dbReference>
<keyword evidence="11" id="KW-1185">Reference proteome</keyword>
<feature type="region of interest" description="Disordered" evidence="6">
    <location>
        <begin position="918"/>
        <end position="941"/>
    </location>
</feature>
<organism evidence="10 11">
    <name type="scientific">Strigamia maritima</name>
    <name type="common">European centipede</name>
    <name type="synonym">Geophilus maritimus</name>
    <dbReference type="NCBI Taxonomy" id="126957"/>
    <lineage>
        <taxon>Eukaryota</taxon>
        <taxon>Metazoa</taxon>
        <taxon>Ecdysozoa</taxon>
        <taxon>Arthropoda</taxon>
        <taxon>Myriapoda</taxon>
        <taxon>Chilopoda</taxon>
        <taxon>Pleurostigmophora</taxon>
        <taxon>Geophilomorpha</taxon>
        <taxon>Linotaeniidae</taxon>
        <taxon>Strigamia</taxon>
    </lineage>
</organism>
<sequence>MVKRGCRGPTMRPLRTYRRFVDKRAFLQLSVSDAAVAMEPCEADSVSVGSDEALVLIRVNVPELGVQKCLQFHRDELVWDVKQQVLAALPKELKESFNYGLFAPPQNGKAGKFLDEERPLSNYPLPGPIGYLELKYKRRIYKMMNVDEKQIKQLHTRANLRRMLEYVQSCQVEKVTKLCSKGLDPNFHCSETGETPLTIGATMKKSSKLLMALVNGGALLDYRTKDGCTAIHRAVEKNNHEAIKTLLDLGSSPNYRDNKGITPLYYTVLYNADPSICEMLLHDHAHIGAQDCQGWHEVHQACRNGMVQHLEHMLFYGADMNARNASGNTPLHVCAVNDQESCTRVLLFRGAEKEPLNYANQTPYQVAVIAGNLALAEIIQKHRPEDVVPYMFTVTFREAPKYNPRRRLSNASSILHRTLSDPRLETFGLRSVSSPSLSHRSMLPFSSASSLSETFTDTSTQPSLEDSDAGNTDTNSGMMCVCLEPYNSGLPDHLILSPGDIVEITAILESGLLEGRTKNQQGLFPSTCVQEVRLRNPDAKPVCTRVEGRREVSNRLQIQNIKNWKYCEEPRTVILHKGKKGYGFVLRGAKATSPLMEMQPSENCPALQYLDDVDKGGVADLAGLKKGDYLLAINSEDVTQASHEHVVNLIRKSGDLVAMTVVTVHPAGGMLGDKPASAAMRQCSTLPRKLMRGKAAPAPPRRDPRTTLSVGRARARSMVAGLAEIEALNQTLQQQYDAEIRGAHSSSIESLPYKPAAPTTDGQATVKTASIRARPASKRITAAELEEILARQGTPQDLTMGRPPGKLPKVYSSVAEMKRSRAGKQRGGGDATNLHKDFSSTPDLNAVEAEKDSGKRRIRSQENVAALNAKNNRHSWAFPSTTHSKFIDGRDSVLHAWGSDENLFEKCQLAETECANIQVSSTRGGPPPPPTHPPPPPPVSQVVRVDVSRARGEYANVTVDSKPMSSFRPIGEGSKMYASPEDAYIGQHKIVQSLRSCSLPAKLPPPPPGSSSSNTSSESETSGDSNAGAGFNSYKQVPYMVAPDAVSTDSGNSSERSHPSAKGNIALYRKQMQAEQEPFIPAPDYDVSEEEDDVVITPQNPPSIPPPPKVYEKQSSQESPSHSDNSQRSTGTIKAVEMSSPNTSPHKDAKKAIAEARDRLKSVQKPNDGHQTHLERRGSTGSGKFVTEIEVVPSDGDMNRQSFKPLSGKGTGDKPKKPPVPIPKQAKQSGGPTTLVKQDVASSPDFKHLIAQKVAERQRRMSQPEVEQQIGIVEDGEGGGSIVETSAVPKVRDQISVFEKKQEPGKPSASSPMRIPKRGENERTRTRSQVLDNKELGETSVPMKISKSCPTDLSQEELENSSSGVSSDVEGPAEVSGAAVEGGHCREELDSDDSDDLQDRGWLLRARLSEADTLLREEMDAGGRRVLTKNAVSLVKLPPPIESGETDGDSDVAELGPPTPVSGKSKKDFSAGMAAATTVLRPGARQVEKPTQMVVVNPMPSKPVDIVPAPIPPVMKMTHATTNRSGRMQSLPMEIKSSRGGPAASSPRGGDLEMKQSPPVVVAKHKTPPSGPGSTVIEVKQGPPTAARSRSTDSQRITYVQDGRDQRQSSALSRHLKEQEAMKGVSQMNVQYRGQGVRQVEDNKSSPPMSSKGAYKSGSHQPPQTSRKKKHSDGPNAAELERSIEQSLELIKMHVDSLHEVNVLAGLVPPPPEFEGATTAEQAGEVGMIAPPPEFSDDVHVPLAHQLQELLLVGSLPRHSSTQSLQQAMTPGGAGTLRNTKQALKMGYATISGASSSAASATSRLVRPKTLTTDVGPPMTKSKGQKMSPEMAKTPPGGGGMYNGSVESPVVRHDGSGGGPKGLSINPKDFGAKPLQQWTSRDVSDWLESLFMPEYKGSFEAAGINGSRLATIDNSALLELGVKRVGHRLNMERSLRRHMSQK</sequence>
<evidence type="ECO:0000256" key="4">
    <source>
        <dbReference type="PROSITE-ProRule" id="PRU00023"/>
    </source>
</evidence>
<dbReference type="SMART" id="SM00248">
    <property type="entry name" value="ANK"/>
    <property type="match status" value="6"/>
</dbReference>
<dbReference type="Pfam" id="PF00595">
    <property type="entry name" value="PDZ"/>
    <property type="match status" value="1"/>
</dbReference>
<feature type="domain" description="SAM" evidence="8">
    <location>
        <begin position="1878"/>
        <end position="1941"/>
    </location>
</feature>
<feature type="region of interest" description="Disordered" evidence="6">
    <location>
        <begin position="1519"/>
        <end position="1678"/>
    </location>
</feature>
<dbReference type="Pfam" id="PF12796">
    <property type="entry name" value="Ank_2"/>
    <property type="match status" value="2"/>
</dbReference>
<feature type="compositionally biased region" description="Polar residues" evidence="6">
    <location>
        <begin position="1588"/>
        <end position="1598"/>
    </location>
</feature>
<evidence type="ECO:0000256" key="6">
    <source>
        <dbReference type="SAM" id="MobiDB-lite"/>
    </source>
</evidence>
<dbReference type="Gene3D" id="1.10.150.50">
    <property type="entry name" value="Transcription Factor, Ets-1"/>
    <property type="match status" value="1"/>
</dbReference>
<dbReference type="eggNOG" id="KOG4375">
    <property type="taxonomic scope" value="Eukaryota"/>
</dbReference>
<dbReference type="SUPFAM" id="SSF48403">
    <property type="entry name" value="Ankyrin repeat"/>
    <property type="match status" value="1"/>
</dbReference>
<keyword evidence="1 5" id="KW-0728">SH3 domain</keyword>
<dbReference type="FunFam" id="3.10.20.90:FF:000029">
    <property type="entry name" value="SH3 and multiple ankyrin repeat domains protein 1"/>
    <property type="match status" value="1"/>
</dbReference>
<dbReference type="InterPro" id="IPR002110">
    <property type="entry name" value="Ankyrin_rpt"/>
</dbReference>
<dbReference type="STRING" id="126957.T1J5G2"/>
<dbReference type="SUPFAM" id="SSF47769">
    <property type="entry name" value="SAM/Pointed domain"/>
    <property type="match status" value="1"/>
</dbReference>
<feature type="compositionally biased region" description="Pro residues" evidence="6">
    <location>
        <begin position="1099"/>
        <end position="1109"/>
    </location>
</feature>
<feature type="compositionally biased region" description="Basic and acidic residues" evidence="6">
    <location>
        <begin position="1145"/>
        <end position="1178"/>
    </location>
</feature>
<proteinExistence type="predicted"/>
<dbReference type="HOGENOM" id="CLU_002349_0_0_1"/>
<dbReference type="CDD" id="cd06746">
    <property type="entry name" value="PDZ_SHANK1_3-like"/>
    <property type="match status" value="1"/>
</dbReference>
<feature type="domain" description="SH3" evidence="7">
    <location>
        <begin position="475"/>
        <end position="534"/>
    </location>
</feature>
<keyword evidence="4" id="KW-0040">ANK repeat</keyword>
<evidence type="ECO:0000256" key="5">
    <source>
        <dbReference type="PROSITE-ProRule" id="PRU00192"/>
    </source>
</evidence>
<dbReference type="SUPFAM" id="SSF50156">
    <property type="entry name" value="PDZ domain-like"/>
    <property type="match status" value="1"/>
</dbReference>
<dbReference type="InterPro" id="IPR036034">
    <property type="entry name" value="PDZ_sf"/>
</dbReference>
<dbReference type="Proteomes" id="UP000014500">
    <property type="component" value="Unassembled WGS sequence"/>
</dbReference>
<feature type="compositionally biased region" description="Pro residues" evidence="6">
    <location>
        <begin position="925"/>
        <end position="939"/>
    </location>
</feature>
<feature type="region of interest" description="Disordered" evidence="6">
    <location>
        <begin position="1437"/>
        <end position="1469"/>
    </location>
</feature>
<dbReference type="PROSITE" id="PS50002">
    <property type="entry name" value="SH3"/>
    <property type="match status" value="1"/>
</dbReference>
<dbReference type="InterPro" id="IPR001478">
    <property type="entry name" value="PDZ"/>
</dbReference>
<dbReference type="SUPFAM" id="SSF50044">
    <property type="entry name" value="SH3-domain"/>
    <property type="match status" value="1"/>
</dbReference>
<feature type="repeat" description="ANK" evidence="4">
    <location>
        <begin position="326"/>
        <end position="358"/>
    </location>
</feature>
<dbReference type="InterPro" id="IPR001452">
    <property type="entry name" value="SH3_domain"/>
</dbReference>
<dbReference type="InterPro" id="IPR001660">
    <property type="entry name" value="SAM"/>
</dbReference>
<feature type="compositionally biased region" description="Basic and acidic residues" evidence="6">
    <location>
        <begin position="1290"/>
        <end position="1304"/>
    </location>
</feature>
<dbReference type="Pfam" id="PF00536">
    <property type="entry name" value="SAM_1"/>
    <property type="match status" value="1"/>
</dbReference>
<comment type="subcellular location">
    <subcellularLocation>
        <location evidence="3">Postsynaptic density</location>
    </subcellularLocation>
</comment>
<dbReference type="CDD" id="cd17091">
    <property type="entry name" value="FERM_F0_SHANK"/>
    <property type="match status" value="1"/>
</dbReference>
<dbReference type="Gene3D" id="2.30.42.10">
    <property type="match status" value="1"/>
</dbReference>
<dbReference type="PROSITE" id="PS50106">
    <property type="entry name" value="PDZ"/>
    <property type="match status" value="1"/>
</dbReference>
<evidence type="ECO:0000259" key="8">
    <source>
        <dbReference type="PROSITE" id="PS50105"/>
    </source>
</evidence>
<feature type="compositionally biased region" description="Polar residues" evidence="6">
    <location>
        <begin position="1113"/>
        <end position="1132"/>
    </location>
</feature>